<keyword evidence="9" id="KW-1185">Reference proteome</keyword>
<dbReference type="PANTHER" id="PTHR46751">
    <property type="entry name" value="EPPIN"/>
    <property type="match status" value="1"/>
</dbReference>
<gene>
    <name evidence="8" type="ORF">ACJMK2_036079</name>
</gene>
<dbReference type="CDD" id="cd00109">
    <property type="entry name" value="Kunitz-type"/>
    <property type="match status" value="1"/>
</dbReference>
<evidence type="ECO:0000313" key="8">
    <source>
        <dbReference type="EMBL" id="KAL3872900.1"/>
    </source>
</evidence>
<evidence type="ECO:0000256" key="6">
    <source>
        <dbReference type="SAM" id="SignalP"/>
    </source>
</evidence>
<dbReference type="FunFam" id="4.10.410.10:FF:000011">
    <property type="entry name" value="Tissue factor pathway inhibitor"/>
    <property type="match status" value="1"/>
</dbReference>
<evidence type="ECO:0000256" key="1">
    <source>
        <dbReference type="ARBA" id="ARBA00004613"/>
    </source>
</evidence>
<keyword evidence="3" id="KW-0646">Protease inhibitor</keyword>
<evidence type="ECO:0000256" key="5">
    <source>
        <dbReference type="ARBA" id="ARBA00023157"/>
    </source>
</evidence>
<proteinExistence type="predicted"/>
<dbReference type="Gene3D" id="4.10.410.10">
    <property type="entry name" value="Pancreatic trypsin inhibitor Kunitz domain"/>
    <property type="match status" value="1"/>
</dbReference>
<dbReference type="InterPro" id="IPR020901">
    <property type="entry name" value="Prtase_inh_Kunz-CS"/>
</dbReference>
<dbReference type="GO" id="GO:0005576">
    <property type="term" value="C:extracellular region"/>
    <property type="evidence" value="ECO:0007669"/>
    <property type="project" value="UniProtKB-SubCell"/>
</dbReference>
<dbReference type="InterPro" id="IPR036880">
    <property type="entry name" value="Kunitz_BPTI_sf"/>
</dbReference>
<dbReference type="AlphaFoldDB" id="A0ABD3WG27"/>
<dbReference type="PROSITE" id="PS00280">
    <property type="entry name" value="BPTI_KUNITZ_1"/>
    <property type="match status" value="1"/>
</dbReference>
<dbReference type="PROSITE" id="PS50279">
    <property type="entry name" value="BPTI_KUNITZ_2"/>
    <property type="match status" value="1"/>
</dbReference>
<keyword evidence="5" id="KW-1015">Disulfide bond</keyword>
<dbReference type="InterPro" id="IPR051388">
    <property type="entry name" value="Serpin_venom_toxin"/>
</dbReference>
<keyword evidence="4" id="KW-0722">Serine protease inhibitor</keyword>
<dbReference type="GO" id="GO:0004867">
    <property type="term" value="F:serine-type endopeptidase inhibitor activity"/>
    <property type="evidence" value="ECO:0007669"/>
    <property type="project" value="UniProtKB-KW"/>
</dbReference>
<dbReference type="Pfam" id="PF00014">
    <property type="entry name" value="Kunitz_BPTI"/>
    <property type="match status" value="1"/>
</dbReference>
<comment type="caution">
    <text evidence="8">The sequence shown here is derived from an EMBL/GenBank/DDBJ whole genome shotgun (WGS) entry which is preliminary data.</text>
</comment>
<dbReference type="EMBL" id="JBJQND010000006">
    <property type="protein sequence ID" value="KAL3872900.1"/>
    <property type="molecule type" value="Genomic_DNA"/>
</dbReference>
<dbReference type="Proteomes" id="UP001634394">
    <property type="component" value="Unassembled WGS sequence"/>
</dbReference>
<organism evidence="8 9">
    <name type="scientific">Sinanodonta woodiana</name>
    <name type="common">Chinese pond mussel</name>
    <name type="synonym">Anodonta woodiana</name>
    <dbReference type="NCBI Taxonomy" id="1069815"/>
    <lineage>
        <taxon>Eukaryota</taxon>
        <taxon>Metazoa</taxon>
        <taxon>Spiralia</taxon>
        <taxon>Lophotrochozoa</taxon>
        <taxon>Mollusca</taxon>
        <taxon>Bivalvia</taxon>
        <taxon>Autobranchia</taxon>
        <taxon>Heteroconchia</taxon>
        <taxon>Palaeoheterodonta</taxon>
        <taxon>Unionida</taxon>
        <taxon>Unionoidea</taxon>
        <taxon>Unionidae</taxon>
        <taxon>Unioninae</taxon>
        <taxon>Sinanodonta</taxon>
    </lineage>
</organism>
<keyword evidence="2" id="KW-0964">Secreted</keyword>
<keyword evidence="6" id="KW-0732">Signal</keyword>
<dbReference type="SMART" id="SM00131">
    <property type="entry name" value="KU"/>
    <property type="match status" value="1"/>
</dbReference>
<evidence type="ECO:0000256" key="2">
    <source>
        <dbReference type="ARBA" id="ARBA00022525"/>
    </source>
</evidence>
<evidence type="ECO:0000259" key="7">
    <source>
        <dbReference type="PROSITE" id="PS50279"/>
    </source>
</evidence>
<sequence>MKVLLLVSLCCWFVVAQENVCERPAHSGMCLAYFPRFYYDSTSRTCKDFIYGGCQSNGNNFETFELCMERCATTTTIRPL</sequence>
<evidence type="ECO:0000256" key="3">
    <source>
        <dbReference type="ARBA" id="ARBA00022690"/>
    </source>
</evidence>
<reference evidence="8 9" key="1">
    <citation type="submission" date="2024-11" db="EMBL/GenBank/DDBJ databases">
        <title>Chromosome-level genome assembly of the freshwater bivalve Anodonta woodiana.</title>
        <authorList>
            <person name="Chen X."/>
        </authorList>
    </citation>
    <scope>NUCLEOTIDE SEQUENCE [LARGE SCALE GENOMIC DNA]</scope>
    <source>
        <strain evidence="8">MN2024</strain>
        <tissue evidence="8">Gills</tissue>
    </source>
</reference>
<feature type="chain" id="PRO_5044781756" description="BPTI/Kunitz inhibitor domain-containing protein" evidence="6">
    <location>
        <begin position="17"/>
        <end position="80"/>
    </location>
</feature>
<evidence type="ECO:0000256" key="4">
    <source>
        <dbReference type="ARBA" id="ARBA00022900"/>
    </source>
</evidence>
<accession>A0ABD3WG27</accession>
<dbReference type="InterPro" id="IPR002223">
    <property type="entry name" value="Kunitz_BPTI"/>
</dbReference>
<dbReference type="PRINTS" id="PR00759">
    <property type="entry name" value="BASICPTASE"/>
</dbReference>
<feature type="domain" description="BPTI/Kunitz inhibitor" evidence="7">
    <location>
        <begin position="21"/>
        <end position="71"/>
    </location>
</feature>
<name>A0ABD3WG27_SINWO</name>
<protein>
    <recommendedName>
        <fullName evidence="7">BPTI/Kunitz inhibitor domain-containing protein</fullName>
    </recommendedName>
</protein>
<feature type="signal peptide" evidence="6">
    <location>
        <begin position="1"/>
        <end position="16"/>
    </location>
</feature>
<dbReference type="SUPFAM" id="SSF57362">
    <property type="entry name" value="BPTI-like"/>
    <property type="match status" value="1"/>
</dbReference>
<dbReference type="PANTHER" id="PTHR46751:SF1">
    <property type="entry name" value="WAP FOUR-DISULFIDE CORE DOMAIN PROTEIN 6A"/>
    <property type="match status" value="1"/>
</dbReference>
<comment type="subcellular location">
    <subcellularLocation>
        <location evidence="1">Secreted</location>
    </subcellularLocation>
</comment>
<evidence type="ECO:0000313" key="9">
    <source>
        <dbReference type="Proteomes" id="UP001634394"/>
    </source>
</evidence>